<feature type="compositionally biased region" description="Pro residues" evidence="1">
    <location>
        <begin position="1"/>
        <end position="12"/>
    </location>
</feature>
<gene>
    <name evidence="2" type="ORF">ACFFVI_16210</name>
</gene>
<comment type="caution">
    <text evidence="2">The sequence shown here is derived from an EMBL/GenBank/DDBJ whole genome shotgun (WGS) entry which is preliminary data.</text>
</comment>
<evidence type="ECO:0000313" key="2">
    <source>
        <dbReference type="EMBL" id="MFB9378510.1"/>
    </source>
</evidence>
<evidence type="ECO:0000256" key="1">
    <source>
        <dbReference type="SAM" id="MobiDB-lite"/>
    </source>
</evidence>
<sequence length="165" mass="18738">MTVLPPQHPPQHPPERLVRGRPRRRSRARTRWTRWARRWVARRAHLTPSAPVAAWWADRALRTVRRELPTGGTAVRAPAPPPGLPESALVTVEAVLRRRRATCLQRCLVVQAWLGAHGRDHDVVVAVHARDGFGAHAWLADHDEDQSSSWQELTRLPARAPRVRP</sequence>
<organism evidence="2 3">
    <name type="scientific">Kineococcus gynurae</name>
    <dbReference type="NCBI Taxonomy" id="452979"/>
    <lineage>
        <taxon>Bacteria</taxon>
        <taxon>Bacillati</taxon>
        <taxon>Actinomycetota</taxon>
        <taxon>Actinomycetes</taxon>
        <taxon>Kineosporiales</taxon>
        <taxon>Kineosporiaceae</taxon>
        <taxon>Kineococcus</taxon>
    </lineage>
</organism>
<dbReference type="Proteomes" id="UP001589748">
    <property type="component" value="Unassembled WGS sequence"/>
</dbReference>
<name>A0ABV5LWP0_9ACTN</name>
<feature type="region of interest" description="Disordered" evidence="1">
    <location>
        <begin position="1"/>
        <end position="25"/>
    </location>
</feature>
<feature type="region of interest" description="Disordered" evidence="1">
    <location>
        <begin position="144"/>
        <end position="165"/>
    </location>
</feature>
<evidence type="ECO:0008006" key="4">
    <source>
        <dbReference type="Google" id="ProtNLM"/>
    </source>
</evidence>
<reference evidence="2 3" key="1">
    <citation type="submission" date="2024-09" db="EMBL/GenBank/DDBJ databases">
        <authorList>
            <person name="Sun Q."/>
            <person name="Mori K."/>
        </authorList>
    </citation>
    <scope>NUCLEOTIDE SEQUENCE [LARGE SCALE GENOMIC DNA]</scope>
    <source>
        <strain evidence="2 3">TISTR 1856</strain>
    </source>
</reference>
<accession>A0ABV5LWP0</accession>
<keyword evidence="3" id="KW-1185">Reference proteome</keyword>
<evidence type="ECO:0000313" key="3">
    <source>
        <dbReference type="Proteomes" id="UP001589748"/>
    </source>
</evidence>
<proteinExistence type="predicted"/>
<dbReference type="EMBL" id="JBHMDM010000007">
    <property type="protein sequence ID" value="MFB9378510.1"/>
    <property type="molecule type" value="Genomic_DNA"/>
</dbReference>
<protein>
    <recommendedName>
        <fullName evidence="4">Transglutaminase superfamily protein</fullName>
    </recommendedName>
</protein>
<dbReference type="RefSeq" id="WP_380136845.1">
    <property type="nucleotide sequence ID" value="NZ_JBHLUI010000008.1"/>
</dbReference>